<proteinExistence type="predicted"/>
<evidence type="ECO:0000313" key="1">
    <source>
        <dbReference type="EMBL" id="CDW21395.1"/>
    </source>
</evidence>
<name>A0A0K2T6I5_LEPSM</name>
<dbReference type="EMBL" id="HACA01004034">
    <property type="protein sequence ID" value="CDW21395.1"/>
    <property type="molecule type" value="Transcribed_RNA"/>
</dbReference>
<accession>A0A0K2T6I5</accession>
<sequence length="67" mass="8044">SVLLFWRSVLFFYDQRLVNITVHCCVPRSNHKVIPYKLYDSKSQLPLCVRDTSFVNYVSRFFNTIIR</sequence>
<organism evidence="1">
    <name type="scientific">Lepeophtheirus salmonis</name>
    <name type="common">Salmon louse</name>
    <name type="synonym">Caligus salmonis</name>
    <dbReference type="NCBI Taxonomy" id="72036"/>
    <lineage>
        <taxon>Eukaryota</taxon>
        <taxon>Metazoa</taxon>
        <taxon>Ecdysozoa</taxon>
        <taxon>Arthropoda</taxon>
        <taxon>Crustacea</taxon>
        <taxon>Multicrustacea</taxon>
        <taxon>Hexanauplia</taxon>
        <taxon>Copepoda</taxon>
        <taxon>Siphonostomatoida</taxon>
        <taxon>Caligidae</taxon>
        <taxon>Lepeophtheirus</taxon>
    </lineage>
</organism>
<reference evidence="1" key="1">
    <citation type="submission" date="2014-05" db="EMBL/GenBank/DDBJ databases">
        <authorList>
            <person name="Chronopoulou M."/>
        </authorList>
    </citation>
    <scope>NUCLEOTIDE SEQUENCE</scope>
    <source>
        <tissue evidence="1">Whole organism</tissue>
    </source>
</reference>
<dbReference type="AlphaFoldDB" id="A0A0K2T6I5"/>
<protein>
    <submittedName>
        <fullName evidence="1">Uncharacterized protein</fullName>
    </submittedName>
</protein>
<feature type="non-terminal residue" evidence="1">
    <location>
        <position position="1"/>
    </location>
</feature>